<keyword evidence="2" id="KW-1185">Reference proteome</keyword>
<dbReference type="EMBL" id="PGEX01000001">
    <property type="protein sequence ID" value="PJJ41714.1"/>
    <property type="molecule type" value="Genomic_DNA"/>
</dbReference>
<dbReference type="Proteomes" id="UP000231134">
    <property type="component" value="Unassembled WGS sequence"/>
</dbReference>
<comment type="caution">
    <text evidence="1">The sequence shown here is derived from an EMBL/GenBank/DDBJ whole genome shotgun (WGS) entry which is preliminary data.</text>
</comment>
<evidence type="ECO:0000313" key="1">
    <source>
        <dbReference type="EMBL" id="PJJ41714.1"/>
    </source>
</evidence>
<organism evidence="1 2">
    <name type="scientific">Hallerella succinigenes</name>
    <dbReference type="NCBI Taxonomy" id="1896222"/>
    <lineage>
        <taxon>Bacteria</taxon>
        <taxon>Pseudomonadati</taxon>
        <taxon>Fibrobacterota</taxon>
        <taxon>Fibrobacteria</taxon>
        <taxon>Fibrobacterales</taxon>
        <taxon>Fibrobacteraceae</taxon>
        <taxon>Hallerella</taxon>
    </lineage>
</organism>
<evidence type="ECO:0000313" key="2">
    <source>
        <dbReference type="Proteomes" id="UP000231134"/>
    </source>
</evidence>
<protein>
    <submittedName>
        <fullName evidence="1">Uncharacterized protein</fullName>
    </submittedName>
</protein>
<dbReference type="RefSeq" id="WP_157797944.1">
    <property type="nucleotide sequence ID" value="NZ_PGEX01000001.1"/>
</dbReference>
<sequence length="60" mass="6581">MKKVSEMSAGELNKALNSVLKGFNSVSVPQESAMDSQGNFKKFSLYEDFDIGYAVNATTR</sequence>
<proteinExistence type="predicted"/>
<accession>A0A2M9A7M8</accession>
<gene>
    <name evidence="1" type="ORF">BGX16_1705</name>
</gene>
<reference evidence="1 2" key="1">
    <citation type="submission" date="2017-11" db="EMBL/GenBank/DDBJ databases">
        <title>Animal gut microbial communities from fecal samples from Wisconsin, USA.</title>
        <authorList>
            <person name="Neumann A."/>
        </authorList>
    </citation>
    <scope>NUCLEOTIDE SEQUENCE [LARGE SCALE GENOMIC DNA]</scope>
    <source>
        <strain evidence="1 2">UWS3</strain>
    </source>
</reference>
<dbReference type="AlphaFoldDB" id="A0A2M9A7M8"/>
<name>A0A2M9A7M8_9BACT</name>